<keyword evidence="2 3" id="KW-0378">Hydrolase</keyword>
<evidence type="ECO:0000313" key="6">
    <source>
        <dbReference type="Proteomes" id="UP000308092"/>
    </source>
</evidence>
<dbReference type="STRING" id="1220188.A0A4S3JBQ1"/>
<dbReference type="Gene3D" id="3.40.50.1820">
    <property type="entry name" value="alpha/beta hydrolase"/>
    <property type="match status" value="1"/>
</dbReference>
<evidence type="ECO:0000256" key="1">
    <source>
        <dbReference type="ARBA" id="ARBA00005964"/>
    </source>
</evidence>
<comment type="similarity">
    <text evidence="1 3">Belongs to the type-B carboxylesterase/lipase family.</text>
</comment>
<dbReference type="PANTHER" id="PTHR43918:SF4">
    <property type="entry name" value="CARBOXYLIC ESTER HYDROLASE"/>
    <property type="match status" value="1"/>
</dbReference>
<dbReference type="InterPro" id="IPR050654">
    <property type="entry name" value="AChE-related_enzymes"/>
</dbReference>
<dbReference type="EC" id="3.1.1.-" evidence="3"/>
<dbReference type="InterPro" id="IPR029058">
    <property type="entry name" value="AB_hydrolase_fold"/>
</dbReference>
<dbReference type="AlphaFoldDB" id="A0A4S3JBQ1"/>
<gene>
    <name evidence="5" type="ORF">EYZ11_008115</name>
</gene>
<name>A0A4S3JBQ1_9EURO</name>
<evidence type="ECO:0000256" key="3">
    <source>
        <dbReference type="RuleBase" id="RU361235"/>
    </source>
</evidence>
<evidence type="ECO:0000256" key="2">
    <source>
        <dbReference type="ARBA" id="ARBA00022801"/>
    </source>
</evidence>
<reference evidence="5 6" key="1">
    <citation type="submission" date="2019-03" db="EMBL/GenBank/DDBJ databases">
        <title>The genome sequence of a newly discovered highly antifungal drug resistant Aspergillus species, Aspergillus tanneri NIH 1004.</title>
        <authorList>
            <person name="Mounaud S."/>
            <person name="Singh I."/>
            <person name="Joardar V."/>
            <person name="Pakala S."/>
            <person name="Pakala S."/>
            <person name="Venepally P."/>
            <person name="Hoover J."/>
            <person name="Nierman W."/>
            <person name="Chung J."/>
            <person name="Losada L."/>
        </authorList>
    </citation>
    <scope>NUCLEOTIDE SEQUENCE [LARGE SCALE GENOMIC DNA]</scope>
    <source>
        <strain evidence="5 6">NIH1004</strain>
    </source>
</reference>
<dbReference type="GO" id="GO:0052689">
    <property type="term" value="F:carboxylic ester hydrolase activity"/>
    <property type="evidence" value="ECO:0007669"/>
    <property type="project" value="TreeGrafter"/>
</dbReference>
<dbReference type="VEuPathDB" id="FungiDB:EYZ11_008115"/>
<dbReference type="SUPFAM" id="SSF53474">
    <property type="entry name" value="alpha/beta-Hydrolases"/>
    <property type="match status" value="1"/>
</dbReference>
<dbReference type="EMBL" id="SOSA01000336">
    <property type="protein sequence ID" value="THC92425.1"/>
    <property type="molecule type" value="Genomic_DNA"/>
</dbReference>
<keyword evidence="6" id="KW-1185">Reference proteome</keyword>
<dbReference type="Proteomes" id="UP000308092">
    <property type="component" value="Unassembled WGS sequence"/>
</dbReference>
<dbReference type="InterPro" id="IPR002018">
    <property type="entry name" value="CarbesteraseB"/>
</dbReference>
<dbReference type="InterPro" id="IPR019819">
    <property type="entry name" value="Carboxylesterase_B_CS"/>
</dbReference>
<dbReference type="PROSITE" id="PS00122">
    <property type="entry name" value="CARBOXYLESTERASE_B_1"/>
    <property type="match status" value="1"/>
</dbReference>
<dbReference type="Pfam" id="PF00135">
    <property type="entry name" value="COesterase"/>
    <property type="match status" value="1"/>
</dbReference>
<evidence type="ECO:0000313" key="5">
    <source>
        <dbReference type="EMBL" id="THC92425.1"/>
    </source>
</evidence>
<feature type="domain" description="Carboxylesterase type B" evidence="4">
    <location>
        <begin position="11"/>
        <end position="412"/>
    </location>
</feature>
<comment type="caution">
    <text evidence="5">The sequence shown here is derived from an EMBL/GenBank/DDBJ whole genome shotgun (WGS) entry which is preliminary data.</text>
</comment>
<dbReference type="PROSITE" id="PS00941">
    <property type="entry name" value="CARBOXYLESTERASE_B_2"/>
    <property type="match status" value="1"/>
</dbReference>
<dbReference type="PANTHER" id="PTHR43918">
    <property type="entry name" value="ACETYLCHOLINESTERASE"/>
    <property type="match status" value="1"/>
</dbReference>
<organism evidence="5 6">
    <name type="scientific">Aspergillus tanneri</name>
    <dbReference type="NCBI Taxonomy" id="1220188"/>
    <lineage>
        <taxon>Eukaryota</taxon>
        <taxon>Fungi</taxon>
        <taxon>Dikarya</taxon>
        <taxon>Ascomycota</taxon>
        <taxon>Pezizomycotina</taxon>
        <taxon>Eurotiomycetes</taxon>
        <taxon>Eurotiomycetidae</taxon>
        <taxon>Eurotiales</taxon>
        <taxon>Aspergillaceae</taxon>
        <taxon>Aspergillus</taxon>
        <taxon>Aspergillus subgen. Circumdati</taxon>
    </lineage>
</organism>
<accession>A0A4S3JBQ1</accession>
<sequence length="444" mass="47057">MPLSLPGDDAVSASEDCLYLNVYTPANAAVSGNKTVLFWIPGGGLQFGHSGQQVYDGSQFAASQDVILVSINYRTNVFGFPNSPAIDQMSQNLGFYDQRLALEWTSSNIASFGGDPSKITIFGDSSGASSVDRLVTAPPDPLPFRAAILHSGQATVSANENAGPPNWKQVVSFVGCNGTTAAAELECMKSVNGSKIHDVVQNLALDFFPVSDNVTQRATPLLEARKHGQSANIPIVIGTNSHEGSLFVSPILSQAMQRNGSISLSAFSEFLSSLVDSANARWVQDSLAAYLAQGPTALFFSVADFVTNLQFQCPTNLVSHANAQANNPTYRYYFNATFPNIQSPALPPSMNITNIGAYHASDIPLVFGTYDAYSTFGNSTSGEVALSRFMQRSWANFAKDPYAPAAPGWRGMNANGTTDIGCLGCTANPTGARVLMSVPEGGAD</sequence>
<dbReference type="InterPro" id="IPR019826">
    <property type="entry name" value="Carboxylesterase_B_AS"/>
</dbReference>
<protein>
    <recommendedName>
        <fullName evidence="3">Carboxylic ester hydrolase</fullName>
        <ecNumber evidence="3">3.1.1.-</ecNumber>
    </recommendedName>
</protein>
<proteinExistence type="inferred from homology"/>
<evidence type="ECO:0000259" key="4">
    <source>
        <dbReference type="Pfam" id="PF00135"/>
    </source>
</evidence>